<feature type="transmembrane region" description="Helical" evidence="1">
    <location>
        <begin position="41"/>
        <end position="59"/>
    </location>
</feature>
<evidence type="ECO:0000313" key="4">
    <source>
        <dbReference type="Proteomes" id="UP001302719"/>
    </source>
</evidence>
<feature type="domain" description="VanZ-like" evidence="2">
    <location>
        <begin position="37"/>
        <end position="116"/>
    </location>
</feature>
<sequence>MILKYWGPVVLYALAIVYLSSQSNPAQQLHLPSFMFNINDKFLHACEYGVLGILLYRAFKYTTPNAGNMGLAIICVIAFGISDEIHQWFVPQRQADILDLVADTFGAAFLIFGWVLITEKGRRRLTIRK</sequence>
<accession>A0AA96JVN2</accession>
<evidence type="ECO:0000259" key="2">
    <source>
        <dbReference type="Pfam" id="PF04892"/>
    </source>
</evidence>
<dbReference type="InterPro" id="IPR006976">
    <property type="entry name" value="VanZ-like"/>
</dbReference>
<dbReference type="NCBIfam" id="NF037970">
    <property type="entry name" value="vanZ_1"/>
    <property type="match status" value="1"/>
</dbReference>
<dbReference type="RefSeq" id="WP_312641216.1">
    <property type="nucleotide sequence ID" value="NZ_CP116967.1"/>
</dbReference>
<protein>
    <submittedName>
        <fullName evidence="3">VanZ family protein</fullName>
    </submittedName>
</protein>
<dbReference type="PANTHER" id="PTHR28008:SF1">
    <property type="entry name" value="DOMAIN PROTEIN, PUTATIVE (AFU_ORTHOLOGUE AFUA_3G10980)-RELATED"/>
    <property type="match status" value="1"/>
</dbReference>
<feature type="transmembrane region" description="Helical" evidence="1">
    <location>
        <begin position="97"/>
        <end position="117"/>
    </location>
</feature>
<feature type="transmembrane region" description="Helical" evidence="1">
    <location>
        <begin position="66"/>
        <end position="85"/>
    </location>
</feature>
<reference evidence="3 4" key="1">
    <citation type="submission" date="2023-01" db="EMBL/GenBank/DDBJ databases">
        <title>Cultivation and genomic characterization of new, ubiquitous marine nitrite-oxidizing bacteria from the Nitrospirales.</title>
        <authorList>
            <person name="Mueller A.J."/>
            <person name="Daebeler A."/>
            <person name="Herbold C.W."/>
            <person name="Kirkegaard R.H."/>
            <person name="Daims H."/>
        </authorList>
    </citation>
    <scope>NUCLEOTIDE SEQUENCE [LARGE SCALE GENOMIC DNA]</scope>
    <source>
        <strain evidence="3 4">VA</strain>
    </source>
</reference>
<dbReference type="AlphaFoldDB" id="A0AA96JVN2"/>
<keyword evidence="1" id="KW-0812">Transmembrane</keyword>
<dbReference type="PANTHER" id="PTHR28008">
    <property type="entry name" value="DOMAIN PROTEIN, PUTATIVE (AFU_ORTHOLOGUE AFUA_3G10980)-RELATED"/>
    <property type="match status" value="1"/>
</dbReference>
<organism evidence="3 4">
    <name type="scientific">Candidatus Nitrospira allomarina</name>
    <dbReference type="NCBI Taxonomy" id="3020900"/>
    <lineage>
        <taxon>Bacteria</taxon>
        <taxon>Pseudomonadati</taxon>
        <taxon>Nitrospirota</taxon>
        <taxon>Nitrospiria</taxon>
        <taxon>Nitrospirales</taxon>
        <taxon>Nitrospiraceae</taxon>
        <taxon>Nitrospira</taxon>
    </lineage>
</organism>
<dbReference type="Proteomes" id="UP001302719">
    <property type="component" value="Chromosome"/>
</dbReference>
<dbReference type="Pfam" id="PF04892">
    <property type="entry name" value="VanZ"/>
    <property type="match status" value="1"/>
</dbReference>
<gene>
    <name evidence="3" type="ORF">PP769_14125</name>
</gene>
<evidence type="ECO:0000256" key="1">
    <source>
        <dbReference type="SAM" id="Phobius"/>
    </source>
</evidence>
<evidence type="ECO:0000313" key="3">
    <source>
        <dbReference type="EMBL" id="WNM57106.1"/>
    </source>
</evidence>
<name>A0AA96JVN2_9BACT</name>
<keyword evidence="1" id="KW-1133">Transmembrane helix</keyword>
<dbReference type="KEGG" id="nall:PP769_14125"/>
<dbReference type="EMBL" id="CP116967">
    <property type="protein sequence ID" value="WNM57106.1"/>
    <property type="molecule type" value="Genomic_DNA"/>
</dbReference>
<keyword evidence="4" id="KW-1185">Reference proteome</keyword>
<proteinExistence type="predicted"/>
<keyword evidence="1" id="KW-0472">Membrane</keyword>